<gene>
    <name evidence="2" type="ORF">DID88_006738</name>
</gene>
<feature type="compositionally biased region" description="Polar residues" evidence="1">
    <location>
        <begin position="16"/>
        <end position="26"/>
    </location>
</feature>
<keyword evidence="3" id="KW-1185">Reference proteome</keyword>
<comment type="caution">
    <text evidence="2">The sequence shown here is derived from an EMBL/GenBank/DDBJ whole genome shotgun (WGS) entry which is preliminary data.</text>
</comment>
<accession>A0A395ICQ4</accession>
<organism evidence="2 3">
    <name type="scientific">Monilinia fructigena</name>
    <dbReference type="NCBI Taxonomy" id="38457"/>
    <lineage>
        <taxon>Eukaryota</taxon>
        <taxon>Fungi</taxon>
        <taxon>Dikarya</taxon>
        <taxon>Ascomycota</taxon>
        <taxon>Pezizomycotina</taxon>
        <taxon>Leotiomycetes</taxon>
        <taxon>Helotiales</taxon>
        <taxon>Sclerotiniaceae</taxon>
        <taxon>Monilinia</taxon>
    </lineage>
</organism>
<reference evidence="2 3" key="1">
    <citation type="submission" date="2018-06" db="EMBL/GenBank/DDBJ databases">
        <title>Genome Sequence of the Brown Rot Fungal Pathogen Monilinia fructigena.</title>
        <authorList>
            <person name="Landi L."/>
            <person name="De Miccolis Angelini R.M."/>
            <person name="Pollastro S."/>
            <person name="Abate D."/>
            <person name="Faretra F."/>
            <person name="Romanazzi G."/>
        </authorList>
    </citation>
    <scope>NUCLEOTIDE SEQUENCE [LARGE SCALE GENOMIC DNA]</scope>
    <source>
        <strain evidence="2 3">Mfrg269</strain>
    </source>
</reference>
<sequence length="363" mass="38516">TPAFRRRSYAGEAQATLRTPHSNGNKHTPGAQITPPIKPAAEARAQGRGQDQGPEGCGLPTGPQAYSQVSTLHALAAVWTPRVEWTRNGSAPSNIGMISLLTSPFSQTSEQYHERQKRRYGTIYQNRKQIGSGSGSISPISHVFDAEAIGAWRGPNTPLGCRRKSDLSASDVHRQHLRHMVPQANASASHNGRSSPESKATRLPTDCDTGAHTPDCDPGPASLPTISGIGSIFRDLRSGASAVLVDQAQGKAVCSLLKWGSDLPGWTPPELDFLGTNYTGSSPSALLMGILPGTITNSGHANALTECSCGAAKAPMHLVHCPRSHKRFKDLAITPANPSNVECGRTTLPDSPPVQPLWTLLNS</sequence>
<dbReference type="Proteomes" id="UP000249056">
    <property type="component" value="Unassembled WGS sequence"/>
</dbReference>
<protein>
    <submittedName>
        <fullName evidence="2">Uncharacterized protein</fullName>
    </submittedName>
</protein>
<feature type="region of interest" description="Disordered" evidence="1">
    <location>
        <begin position="1"/>
        <end position="35"/>
    </location>
</feature>
<evidence type="ECO:0000313" key="2">
    <source>
        <dbReference type="EMBL" id="RAL58011.1"/>
    </source>
</evidence>
<dbReference type="AlphaFoldDB" id="A0A395ICQ4"/>
<name>A0A395ICQ4_9HELO</name>
<feature type="region of interest" description="Disordered" evidence="1">
    <location>
        <begin position="181"/>
        <end position="203"/>
    </location>
</feature>
<evidence type="ECO:0000256" key="1">
    <source>
        <dbReference type="SAM" id="MobiDB-lite"/>
    </source>
</evidence>
<feature type="non-terminal residue" evidence="2">
    <location>
        <position position="1"/>
    </location>
</feature>
<proteinExistence type="predicted"/>
<feature type="compositionally biased region" description="Polar residues" evidence="1">
    <location>
        <begin position="184"/>
        <end position="198"/>
    </location>
</feature>
<dbReference type="EMBL" id="QKRW01000123">
    <property type="protein sequence ID" value="RAL58011.1"/>
    <property type="molecule type" value="Genomic_DNA"/>
</dbReference>
<evidence type="ECO:0000313" key="3">
    <source>
        <dbReference type="Proteomes" id="UP000249056"/>
    </source>
</evidence>